<evidence type="ECO:0000259" key="7">
    <source>
        <dbReference type="PROSITE" id="PS50045"/>
    </source>
</evidence>
<dbReference type="HOGENOM" id="CLU_000445_0_3_7"/>
<dbReference type="PROSITE" id="PS50045">
    <property type="entry name" value="SIGMA54_INTERACT_4"/>
    <property type="match status" value="1"/>
</dbReference>
<evidence type="ECO:0000256" key="1">
    <source>
        <dbReference type="ARBA" id="ARBA00022741"/>
    </source>
</evidence>
<dbReference type="Proteomes" id="UP000007844">
    <property type="component" value="Chromosome"/>
</dbReference>
<dbReference type="PROSITE" id="PS00676">
    <property type="entry name" value="SIGMA54_INTERACT_2"/>
    <property type="match status" value="1"/>
</dbReference>
<dbReference type="EMBL" id="CP003221">
    <property type="protein sequence ID" value="EGJ50200.1"/>
    <property type="molecule type" value="Genomic_DNA"/>
</dbReference>
<keyword evidence="6" id="KW-0597">Phosphoprotein</keyword>
<evidence type="ECO:0000256" key="4">
    <source>
        <dbReference type="ARBA" id="ARBA00023125"/>
    </source>
</evidence>
<dbReference type="InterPro" id="IPR002078">
    <property type="entry name" value="Sigma_54_int"/>
</dbReference>
<evidence type="ECO:0000256" key="6">
    <source>
        <dbReference type="PROSITE-ProRule" id="PRU00169"/>
    </source>
</evidence>
<dbReference type="SUPFAM" id="SSF46689">
    <property type="entry name" value="Homeodomain-like"/>
    <property type="match status" value="1"/>
</dbReference>
<dbReference type="Pfam" id="PF00072">
    <property type="entry name" value="Response_reg"/>
    <property type="match status" value="1"/>
</dbReference>
<dbReference type="Gene3D" id="3.40.50.300">
    <property type="entry name" value="P-loop containing nucleotide triphosphate hydrolases"/>
    <property type="match status" value="1"/>
</dbReference>
<dbReference type="FunFam" id="3.40.50.300:FF:000006">
    <property type="entry name" value="DNA-binding transcriptional regulator NtrC"/>
    <property type="match status" value="1"/>
</dbReference>
<keyword evidence="3" id="KW-0805">Transcription regulation</keyword>
<dbReference type="RefSeq" id="WP_014259956.1">
    <property type="nucleotide sequence ID" value="NC_016629.1"/>
</dbReference>
<evidence type="ECO:0000256" key="3">
    <source>
        <dbReference type="ARBA" id="ARBA00023015"/>
    </source>
</evidence>
<dbReference type="PANTHER" id="PTHR32071:SF113">
    <property type="entry name" value="ALGINATE BIOSYNTHESIS TRANSCRIPTIONAL REGULATORY PROTEIN ALGB"/>
    <property type="match status" value="1"/>
</dbReference>
<dbReference type="eggNOG" id="COG2204">
    <property type="taxonomic scope" value="Bacteria"/>
</dbReference>
<dbReference type="Gene3D" id="1.10.8.60">
    <property type="match status" value="1"/>
</dbReference>
<dbReference type="PANTHER" id="PTHR32071">
    <property type="entry name" value="TRANSCRIPTIONAL REGULATORY PROTEIN"/>
    <property type="match status" value="1"/>
</dbReference>
<evidence type="ECO:0000256" key="5">
    <source>
        <dbReference type="ARBA" id="ARBA00023163"/>
    </source>
</evidence>
<dbReference type="KEGG" id="daf:Desaf_1869"/>
<organism evidence="9 10">
    <name type="scientific">Desulfocurvibacter africanus subsp. africanus str. Walvis Bay</name>
    <dbReference type="NCBI Taxonomy" id="690850"/>
    <lineage>
        <taxon>Bacteria</taxon>
        <taxon>Pseudomonadati</taxon>
        <taxon>Thermodesulfobacteriota</taxon>
        <taxon>Desulfovibrionia</taxon>
        <taxon>Desulfovibrionales</taxon>
        <taxon>Desulfovibrionaceae</taxon>
        <taxon>Desulfocurvibacter</taxon>
    </lineage>
</organism>
<keyword evidence="5" id="KW-0804">Transcription</keyword>
<reference evidence="9 10" key="1">
    <citation type="journal article" date="2011" name="J. Bacteriol.">
        <title>Genome sequence of the mercury-methylating and pleomorphic Desulfovibrio africanus Strain Walvis Bay.</title>
        <authorList>
            <person name="Brown S.D."/>
            <person name="Wall J.D."/>
            <person name="Kucken A.M."/>
            <person name="Gilmour C.C."/>
            <person name="Podar M."/>
            <person name="Brandt C.C."/>
            <person name="Teshima H."/>
            <person name="Detter J.C."/>
            <person name="Han C.S."/>
            <person name="Land M.L."/>
            <person name="Lucas S."/>
            <person name="Han J."/>
            <person name="Pennacchio L."/>
            <person name="Nolan M."/>
            <person name="Pitluck S."/>
            <person name="Woyke T."/>
            <person name="Goodwin L."/>
            <person name="Palumbo A.V."/>
            <person name="Elias D.A."/>
        </authorList>
    </citation>
    <scope>NUCLEOTIDE SEQUENCE [LARGE SCALE GENOMIC DNA]</scope>
    <source>
        <strain evidence="9 10">Walvis Bay</strain>
    </source>
</reference>
<feature type="domain" description="Response regulatory" evidence="8">
    <location>
        <begin position="3"/>
        <end position="117"/>
    </location>
</feature>
<dbReference type="SUPFAM" id="SSF52172">
    <property type="entry name" value="CheY-like"/>
    <property type="match status" value="1"/>
</dbReference>
<dbReference type="SUPFAM" id="SSF52540">
    <property type="entry name" value="P-loop containing nucleoside triphosphate hydrolases"/>
    <property type="match status" value="1"/>
</dbReference>
<keyword evidence="10" id="KW-1185">Reference proteome</keyword>
<dbReference type="STRING" id="690850.Desaf_1869"/>
<dbReference type="Pfam" id="PF00158">
    <property type="entry name" value="Sigma54_activat"/>
    <property type="match status" value="1"/>
</dbReference>
<evidence type="ECO:0000313" key="10">
    <source>
        <dbReference type="Proteomes" id="UP000007844"/>
    </source>
</evidence>
<dbReference type="InterPro" id="IPR011006">
    <property type="entry name" value="CheY-like_superfamily"/>
</dbReference>
<dbReference type="InterPro" id="IPR058031">
    <property type="entry name" value="AAA_lid_NorR"/>
</dbReference>
<dbReference type="GO" id="GO:0000160">
    <property type="term" value="P:phosphorelay signal transduction system"/>
    <property type="evidence" value="ECO:0007669"/>
    <property type="project" value="InterPro"/>
</dbReference>
<dbReference type="GO" id="GO:0006355">
    <property type="term" value="P:regulation of DNA-templated transcription"/>
    <property type="evidence" value="ECO:0007669"/>
    <property type="project" value="InterPro"/>
</dbReference>
<dbReference type="GO" id="GO:0005524">
    <property type="term" value="F:ATP binding"/>
    <property type="evidence" value="ECO:0007669"/>
    <property type="project" value="UniProtKB-KW"/>
</dbReference>
<dbReference type="PROSITE" id="PS00688">
    <property type="entry name" value="SIGMA54_INTERACT_3"/>
    <property type="match status" value="1"/>
</dbReference>
<dbReference type="SMART" id="SM00448">
    <property type="entry name" value="REC"/>
    <property type="match status" value="1"/>
</dbReference>
<dbReference type="InterPro" id="IPR003593">
    <property type="entry name" value="AAA+_ATPase"/>
</dbReference>
<evidence type="ECO:0000313" key="9">
    <source>
        <dbReference type="EMBL" id="EGJ50200.1"/>
    </source>
</evidence>
<sequence>MAKILIIDDDVQLCKALSLVVKRMGNEADCAFTLRQGLRLLKGNSFEVVILDISLPDGNGLEFLPQIKDSAGSPEVIILSGSGDPEGAELAIRNGAWSYISKPPTLTKIQLPVQRALDYHEKKRNCGQPVVLKRAGLVGESRLFLKSLELVAQAAATEANVLITGKTGTGKELFARAIHENSRRVHGPFVIVDCAALPENLVESVLLGHEKGAFTGADRRSEGLVRQAHGGTLFLDEVGELPLAMQKAFLRVLQTRRFRPIGGLTEVESNFRLVAATNRNLDELVTVWKFRQDLLFRLRTLCIELPTLRDRQDDIPRLAHYFNESACRALGIKPKMISAEFLEALCEFDWPGNVRELANAIESAITSAGGEPMLAPRHLPLNIRVRLARAPLEEHRQKAVCMRNTAVILDPENIPQLKDFRKTALEDLECCYLEQLMAIAHGDIRTACAQSGLSRARLYALLKHHAIERTVKRAMSDQTADLNREVLDSRV</sequence>
<proteinExistence type="predicted"/>
<dbReference type="InterPro" id="IPR025943">
    <property type="entry name" value="Sigma_54_int_dom_ATP-bd_2"/>
</dbReference>
<keyword evidence="1" id="KW-0547">Nucleotide-binding</keyword>
<dbReference type="SMART" id="SM00382">
    <property type="entry name" value="AAA"/>
    <property type="match status" value="1"/>
</dbReference>
<dbReference type="PROSITE" id="PS50110">
    <property type="entry name" value="RESPONSE_REGULATORY"/>
    <property type="match status" value="1"/>
</dbReference>
<keyword evidence="2" id="KW-0067">ATP-binding</keyword>
<name>F3Z2N3_DESAF</name>
<dbReference type="CDD" id="cd00009">
    <property type="entry name" value="AAA"/>
    <property type="match status" value="1"/>
</dbReference>
<keyword evidence="4" id="KW-0238">DNA-binding</keyword>
<gene>
    <name evidence="9" type="ORF">Desaf_1869</name>
</gene>
<protein>
    <submittedName>
        <fullName evidence="9">Putative two component, sigma54 specific, transcriptional regulator</fullName>
    </submittedName>
</protein>
<dbReference type="AlphaFoldDB" id="F3Z2N3"/>
<evidence type="ECO:0000259" key="8">
    <source>
        <dbReference type="PROSITE" id="PS50110"/>
    </source>
</evidence>
<accession>F3Z2N3</accession>
<dbReference type="InterPro" id="IPR027417">
    <property type="entry name" value="P-loop_NTPase"/>
</dbReference>
<feature type="domain" description="Sigma-54 factor interaction" evidence="7">
    <location>
        <begin position="137"/>
        <end position="366"/>
    </location>
</feature>
<dbReference type="InterPro" id="IPR009057">
    <property type="entry name" value="Homeodomain-like_sf"/>
</dbReference>
<feature type="modified residue" description="4-aspartylphosphate" evidence="6">
    <location>
        <position position="52"/>
    </location>
</feature>
<dbReference type="GO" id="GO:0003677">
    <property type="term" value="F:DNA binding"/>
    <property type="evidence" value="ECO:0007669"/>
    <property type="project" value="UniProtKB-KW"/>
</dbReference>
<evidence type="ECO:0000256" key="2">
    <source>
        <dbReference type="ARBA" id="ARBA00022840"/>
    </source>
</evidence>
<dbReference type="CDD" id="cd00156">
    <property type="entry name" value="REC"/>
    <property type="match status" value="1"/>
</dbReference>
<dbReference type="InterPro" id="IPR025944">
    <property type="entry name" value="Sigma_54_int_dom_CS"/>
</dbReference>
<dbReference type="InterPro" id="IPR001789">
    <property type="entry name" value="Sig_transdc_resp-reg_receiver"/>
</dbReference>
<dbReference type="Pfam" id="PF25601">
    <property type="entry name" value="AAA_lid_14"/>
    <property type="match status" value="1"/>
</dbReference>
<dbReference type="Gene3D" id="3.40.50.2300">
    <property type="match status" value="1"/>
</dbReference>